<evidence type="ECO:0000256" key="1">
    <source>
        <dbReference type="ARBA" id="ARBA00023125"/>
    </source>
</evidence>
<evidence type="ECO:0000313" key="3">
    <source>
        <dbReference type="EMBL" id="PYE11743.1"/>
    </source>
</evidence>
<organism evidence="3 4">
    <name type="scientific">Williamsia limnetica</name>
    <dbReference type="NCBI Taxonomy" id="882452"/>
    <lineage>
        <taxon>Bacteria</taxon>
        <taxon>Bacillati</taxon>
        <taxon>Actinomycetota</taxon>
        <taxon>Actinomycetes</taxon>
        <taxon>Mycobacteriales</taxon>
        <taxon>Nocardiaceae</taxon>
        <taxon>Williamsia</taxon>
    </lineage>
</organism>
<accession>A0A318RD30</accession>
<evidence type="ECO:0000313" key="4">
    <source>
        <dbReference type="Proteomes" id="UP000247591"/>
    </source>
</evidence>
<gene>
    <name evidence="3" type="ORF">DFR67_13221</name>
</gene>
<proteinExistence type="predicted"/>
<dbReference type="EMBL" id="QJSP01000032">
    <property type="protein sequence ID" value="PYE11743.1"/>
    <property type="molecule type" value="Genomic_DNA"/>
</dbReference>
<name>A0A318RD30_WILLI</name>
<protein>
    <submittedName>
        <fullName evidence="3">DNA-binding transcriptional MerR regulator</fullName>
    </submittedName>
</protein>
<dbReference type="PRINTS" id="PR00040">
    <property type="entry name" value="HTHMERR"/>
</dbReference>
<dbReference type="Proteomes" id="UP000247591">
    <property type="component" value="Unassembled WGS sequence"/>
</dbReference>
<dbReference type="SUPFAM" id="SSF46955">
    <property type="entry name" value="Putative DNA-binding domain"/>
    <property type="match status" value="1"/>
</dbReference>
<dbReference type="InterPro" id="IPR047057">
    <property type="entry name" value="MerR_fam"/>
</dbReference>
<dbReference type="GO" id="GO:0003677">
    <property type="term" value="F:DNA binding"/>
    <property type="evidence" value="ECO:0007669"/>
    <property type="project" value="UniProtKB-KW"/>
</dbReference>
<sequence>MLKVYREVMGTYRISQLAQRSGVRASTLRFYEESGLLTAQRTPAGYRVYDERAVERLAFISSAKLMGLALDEIRDLLQAWQSGTCSSVRSELLPLVDQQITETDHRLAELSAFAARLRSVRSNLSEPAPAGRCGPDCGCTITDGQFPVPMPEGTADLGVAEATAPLGGADADPPAIACSLDREELGERTMQWQQILTHARSRTDLEDTETGVGVQLTFDNDAVMVSQLAYLIAAEQQCCSFYAFTLTVADGTVVVQVRAPRDAAPLLGELFGQPA</sequence>
<evidence type="ECO:0000259" key="2">
    <source>
        <dbReference type="PROSITE" id="PS50937"/>
    </source>
</evidence>
<dbReference type="AlphaFoldDB" id="A0A318RD30"/>
<keyword evidence="4" id="KW-1185">Reference proteome</keyword>
<dbReference type="InterPro" id="IPR009061">
    <property type="entry name" value="DNA-bd_dom_put_sf"/>
</dbReference>
<dbReference type="PROSITE" id="PS50937">
    <property type="entry name" value="HTH_MERR_2"/>
    <property type="match status" value="1"/>
</dbReference>
<dbReference type="Gene3D" id="1.10.1660.10">
    <property type="match status" value="1"/>
</dbReference>
<reference evidence="3 4" key="1">
    <citation type="submission" date="2018-06" db="EMBL/GenBank/DDBJ databases">
        <title>Genomic Encyclopedia of Type Strains, Phase IV (KMG-IV): sequencing the most valuable type-strain genomes for metagenomic binning, comparative biology and taxonomic classification.</title>
        <authorList>
            <person name="Goeker M."/>
        </authorList>
    </citation>
    <scope>NUCLEOTIDE SEQUENCE [LARGE SCALE GENOMIC DNA]</scope>
    <source>
        <strain evidence="3 4">DSM 45521</strain>
    </source>
</reference>
<keyword evidence="1 3" id="KW-0238">DNA-binding</keyword>
<dbReference type="GO" id="GO:0003700">
    <property type="term" value="F:DNA-binding transcription factor activity"/>
    <property type="evidence" value="ECO:0007669"/>
    <property type="project" value="InterPro"/>
</dbReference>
<feature type="domain" description="HTH merR-type" evidence="2">
    <location>
        <begin position="11"/>
        <end position="79"/>
    </location>
</feature>
<comment type="caution">
    <text evidence="3">The sequence shown here is derived from an EMBL/GenBank/DDBJ whole genome shotgun (WGS) entry which is preliminary data.</text>
</comment>
<dbReference type="SMART" id="SM00422">
    <property type="entry name" value="HTH_MERR"/>
    <property type="match status" value="1"/>
</dbReference>
<dbReference type="Pfam" id="PF13411">
    <property type="entry name" value="MerR_1"/>
    <property type="match status" value="1"/>
</dbReference>
<dbReference type="PANTHER" id="PTHR30204:SF92">
    <property type="entry name" value="HTH-TYPE TRANSCRIPTIONAL REGULATOR ZNTR"/>
    <property type="match status" value="1"/>
</dbReference>
<dbReference type="PANTHER" id="PTHR30204">
    <property type="entry name" value="REDOX-CYCLING DRUG-SENSING TRANSCRIPTIONAL ACTIVATOR SOXR"/>
    <property type="match status" value="1"/>
</dbReference>
<dbReference type="InterPro" id="IPR000551">
    <property type="entry name" value="MerR-type_HTH_dom"/>
</dbReference>